<dbReference type="NCBIfam" id="TIGR01640">
    <property type="entry name" value="F_box_assoc_1"/>
    <property type="match status" value="1"/>
</dbReference>
<dbReference type="InterPro" id="IPR001810">
    <property type="entry name" value="F-box_dom"/>
</dbReference>
<proteinExistence type="predicted"/>
<dbReference type="Gene3D" id="1.20.1280.50">
    <property type="match status" value="1"/>
</dbReference>
<dbReference type="InterPro" id="IPR036047">
    <property type="entry name" value="F-box-like_dom_sf"/>
</dbReference>
<organism evidence="3 4">
    <name type="scientific">Crotalaria pallida</name>
    <name type="common">Smooth rattlebox</name>
    <name type="synonym">Crotalaria striata</name>
    <dbReference type="NCBI Taxonomy" id="3830"/>
    <lineage>
        <taxon>Eukaryota</taxon>
        <taxon>Viridiplantae</taxon>
        <taxon>Streptophyta</taxon>
        <taxon>Embryophyta</taxon>
        <taxon>Tracheophyta</taxon>
        <taxon>Spermatophyta</taxon>
        <taxon>Magnoliopsida</taxon>
        <taxon>eudicotyledons</taxon>
        <taxon>Gunneridae</taxon>
        <taxon>Pentapetalae</taxon>
        <taxon>rosids</taxon>
        <taxon>fabids</taxon>
        <taxon>Fabales</taxon>
        <taxon>Fabaceae</taxon>
        <taxon>Papilionoideae</taxon>
        <taxon>50 kb inversion clade</taxon>
        <taxon>genistoids sensu lato</taxon>
        <taxon>core genistoids</taxon>
        <taxon>Crotalarieae</taxon>
        <taxon>Crotalaria</taxon>
    </lineage>
</organism>
<dbReference type="InterPro" id="IPR015915">
    <property type="entry name" value="Kelch-typ_b-propeller"/>
</dbReference>
<dbReference type="SUPFAM" id="SSF50965">
    <property type="entry name" value="Galactose oxidase, central domain"/>
    <property type="match status" value="1"/>
</dbReference>
<evidence type="ECO:0000256" key="1">
    <source>
        <dbReference type="SAM" id="Phobius"/>
    </source>
</evidence>
<gene>
    <name evidence="3" type="ORF">RIF29_08239</name>
</gene>
<dbReference type="PROSITE" id="PS50181">
    <property type="entry name" value="FBOX"/>
    <property type="match status" value="1"/>
</dbReference>
<dbReference type="Pfam" id="PF00646">
    <property type="entry name" value="F-box"/>
    <property type="match status" value="1"/>
</dbReference>
<feature type="transmembrane region" description="Helical" evidence="1">
    <location>
        <begin position="437"/>
        <end position="461"/>
    </location>
</feature>
<dbReference type="PANTHER" id="PTHR31672:SF13">
    <property type="entry name" value="F-BOX PROTEIN CPR30-LIKE"/>
    <property type="match status" value="1"/>
</dbReference>
<comment type="caution">
    <text evidence="3">The sequence shown here is derived from an EMBL/GenBank/DDBJ whole genome shotgun (WGS) entry which is preliminary data.</text>
</comment>
<keyword evidence="4" id="KW-1185">Reference proteome</keyword>
<dbReference type="Gene3D" id="2.120.10.80">
    <property type="entry name" value="Kelch-type beta propeller"/>
    <property type="match status" value="1"/>
</dbReference>
<dbReference type="InterPro" id="IPR017451">
    <property type="entry name" value="F-box-assoc_interact_dom"/>
</dbReference>
<dbReference type="AlphaFoldDB" id="A0AAN9PBA7"/>
<dbReference type="PANTHER" id="PTHR31672">
    <property type="entry name" value="BNACNNG10540D PROTEIN"/>
    <property type="match status" value="1"/>
</dbReference>
<dbReference type="SMART" id="SM00256">
    <property type="entry name" value="FBOX"/>
    <property type="match status" value="1"/>
</dbReference>
<dbReference type="SUPFAM" id="SSF81383">
    <property type="entry name" value="F-box domain"/>
    <property type="match status" value="1"/>
</dbReference>
<dbReference type="CDD" id="cd22157">
    <property type="entry name" value="F-box_AtFBW1-like"/>
    <property type="match status" value="1"/>
</dbReference>
<dbReference type="InterPro" id="IPR011043">
    <property type="entry name" value="Gal_Oxase/kelch_b-propeller"/>
</dbReference>
<evidence type="ECO:0000259" key="2">
    <source>
        <dbReference type="PROSITE" id="PS50181"/>
    </source>
</evidence>
<dbReference type="Proteomes" id="UP001372338">
    <property type="component" value="Unassembled WGS sequence"/>
</dbReference>
<dbReference type="Pfam" id="PF07734">
    <property type="entry name" value="FBA_1"/>
    <property type="match status" value="1"/>
</dbReference>
<keyword evidence="1" id="KW-0472">Membrane</keyword>
<reference evidence="3 4" key="1">
    <citation type="submission" date="2024-01" db="EMBL/GenBank/DDBJ databases">
        <title>The genomes of 5 underutilized Papilionoideae crops provide insights into root nodulation and disease resistanc.</title>
        <authorList>
            <person name="Yuan L."/>
        </authorList>
    </citation>
    <scope>NUCLEOTIDE SEQUENCE [LARGE SCALE GENOMIC DNA]</scope>
    <source>
        <strain evidence="3">ZHUSHIDOU_FW_LH</strain>
        <tissue evidence="3">Leaf</tissue>
    </source>
</reference>
<evidence type="ECO:0000313" key="4">
    <source>
        <dbReference type="Proteomes" id="UP001372338"/>
    </source>
</evidence>
<protein>
    <recommendedName>
        <fullName evidence="2">F-box domain-containing protein</fullName>
    </recommendedName>
</protein>
<feature type="domain" description="F-box" evidence="2">
    <location>
        <begin position="40"/>
        <end position="87"/>
    </location>
</feature>
<keyword evidence="1" id="KW-1133">Transmembrane helix</keyword>
<dbReference type="EMBL" id="JAYWIO010000001">
    <property type="protein sequence ID" value="KAK7292458.1"/>
    <property type="molecule type" value="Genomic_DNA"/>
</dbReference>
<name>A0AAN9PBA7_CROPI</name>
<keyword evidence="1" id="KW-0812">Transmembrane</keyword>
<accession>A0AAN9PBA7</accession>
<dbReference type="InterPro" id="IPR050796">
    <property type="entry name" value="SCF_F-box_component"/>
</dbReference>
<evidence type="ECO:0000313" key="3">
    <source>
        <dbReference type="EMBL" id="KAK7292458.1"/>
    </source>
</evidence>
<dbReference type="InterPro" id="IPR006527">
    <property type="entry name" value="F-box-assoc_dom_typ1"/>
</dbReference>
<sequence>MARGDNNIYVLHGRGIKMMELNSKGAVIQNAEWKTDRNPNLKMENLPEELISEILSRSDVKSLLQLRSTCRSLRSLIDSPFFILYHLNNATHSHTIIFPRRSDLFQLPLPLPLHLHSHSHTHTHSIARHLSHPLISSSKFINLLGSFNGLFCISSDSEDIIFWNPSTRKHKLLPYLPEDENNHNNYFTIFAARVYGFGFDSVTDDYKLVRISYFVDPSTRHFNTDVKLYSLRNNAWKTLPNIMPYALCFARTMGVFVGGALHWVVTRRLQPDEPDLIVAFDLVQESFREVPLPETGNVNGIYGMEVVLLGGCLCMIETRGSESIDVWVMKEYGSRESWSKLLSLTDMKSVKPLGYSRDGGQVLLEKNRKKLCWYDLKTKQVTYVNVPGLPNSIAGMICMETLVPPTLLHESDSQQQNLEEETYAKRRYRFHYLYRSFLLFEWYPLIIPMYCVILFGSAFVFTLT</sequence>